<reference evidence="2" key="1">
    <citation type="submission" date="2016-10" db="EMBL/GenBank/DDBJ databases">
        <authorList>
            <person name="Varghese N."/>
            <person name="Submissions S."/>
        </authorList>
    </citation>
    <scope>NUCLEOTIDE SEQUENCE [LARGE SCALE GENOMIC DNA]</scope>
    <source>
        <strain evidence="2">CGMCC 1.10971</strain>
    </source>
</reference>
<organism evidence="1 2">
    <name type="scientific">Neptunomonas qingdaonensis</name>
    <dbReference type="NCBI Taxonomy" id="1045558"/>
    <lineage>
        <taxon>Bacteria</taxon>
        <taxon>Pseudomonadati</taxon>
        <taxon>Pseudomonadota</taxon>
        <taxon>Gammaproteobacteria</taxon>
        <taxon>Oceanospirillales</taxon>
        <taxon>Oceanospirillaceae</taxon>
        <taxon>Neptunomonas</taxon>
    </lineage>
</organism>
<gene>
    <name evidence="1" type="ORF">SAMN05216175_12110</name>
</gene>
<dbReference type="Pfam" id="PF07023">
    <property type="entry name" value="DUF1315"/>
    <property type="match status" value="1"/>
</dbReference>
<dbReference type="InterPro" id="IPR009749">
    <property type="entry name" value="DUF1315"/>
</dbReference>
<protein>
    <recommendedName>
        <fullName evidence="3">DUF1315 family protein</fullName>
    </recommendedName>
</protein>
<dbReference type="AlphaFoldDB" id="A0A1I2VZF6"/>
<dbReference type="EMBL" id="FOOU01000021">
    <property type="protein sequence ID" value="SFG94530.1"/>
    <property type="molecule type" value="Genomic_DNA"/>
</dbReference>
<dbReference type="STRING" id="1045558.SAMN05216175_12110"/>
<evidence type="ECO:0000313" key="1">
    <source>
        <dbReference type="EMBL" id="SFG94530.1"/>
    </source>
</evidence>
<sequence length="88" mass="10153">MKYEELIENMTPQIHQSLKLAIELGKWPSGQKLSVEQRDTCMRAVIAYDEKHLPQNQRTGYIDRTRKDGAQHGADPLEPEVLKIINTH</sequence>
<evidence type="ECO:0000313" key="2">
    <source>
        <dbReference type="Proteomes" id="UP000198623"/>
    </source>
</evidence>
<keyword evidence="2" id="KW-1185">Reference proteome</keyword>
<accession>A0A1I2VZF6</accession>
<name>A0A1I2VZF6_9GAMM</name>
<dbReference type="Proteomes" id="UP000198623">
    <property type="component" value="Unassembled WGS sequence"/>
</dbReference>
<dbReference type="RefSeq" id="WP_090730697.1">
    <property type="nucleotide sequence ID" value="NZ_FOOU01000021.1"/>
</dbReference>
<proteinExistence type="predicted"/>
<dbReference type="OrthoDB" id="5616307at2"/>
<evidence type="ECO:0008006" key="3">
    <source>
        <dbReference type="Google" id="ProtNLM"/>
    </source>
</evidence>